<accession>A0A919RIV0</accession>
<dbReference type="EMBL" id="BOOW01000023">
    <property type="protein sequence ID" value="GII93605.1"/>
    <property type="molecule type" value="Genomic_DNA"/>
</dbReference>
<dbReference type="AlphaFoldDB" id="A0A919RIV0"/>
<evidence type="ECO:0000256" key="1">
    <source>
        <dbReference type="SAM" id="MobiDB-lite"/>
    </source>
</evidence>
<evidence type="ECO:0000313" key="2">
    <source>
        <dbReference type="EMBL" id="GII93605.1"/>
    </source>
</evidence>
<proteinExistence type="predicted"/>
<organism evidence="2 3">
    <name type="scientific">Sinosporangium siamense</name>
    <dbReference type="NCBI Taxonomy" id="1367973"/>
    <lineage>
        <taxon>Bacteria</taxon>
        <taxon>Bacillati</taxon>
        <taxon>Actinomycetota</taxon>
        <taxon>Actinomycetes</taxon>
        <taxon>Streptosporangiales</taxon>
        <taxon>Streptosporangiaceae</taxon>
        <taxon>Sinosporangium</taxon>
    </lineage>
</organism>
<protein>
    <submittedName>
        <fullName evidence="2">Uncharacterized protein</fullName>
    </submittedName>
</protein>
<keyword evidence="3" id="KW-1185">Reference proteome</keyword>
<gene>
    <name evidence="2" type="ORF">Ssi02_38360</name>
</gene>
<dbReference type="Proteomes" id="UP000606172">
    <property type="component" value="Unassembled WGS sequence"/>
</dbReference>
<sequence>MQGTARQAPAYRGGRPPPDLPGRDFVVVDDDLATFEGVGLGAGPGPARALADARLAPCRVAPCRVAPCRVGPCRVGPYTLVGAG</sequence>
<evidence type="ECO:0000313" key="3">
    <source>
        <dbReference type="Proteomes" id="UP000606172"/>
    </source>
</evidence>
<comment type="caution">
    <text evidence="2">The sequence shown here is derived from an EMBL/GenBank/DDBJ whole genome shotgun (WGS) entry which is preliminary data.</text>
</comment>
<reference evidence="2" key="1">
    <citation type="submission" date="2021-01" db="EMBL/GenBank/DDBJ databases">
        <title>Whole genome shotgun sequence of Sinosporangium siamense NBRC 109515.</title>
        <authorList>
            <person name="Komaki H."/>
            <person name="Tamura T."/>
        </authorList>
    </citation>
    <scope>NUCLEOTIDE SEQUENCE</scope>
    <source>
        <strain evidence="2">NBRC 109515</strain>
    </source>
</reference>
<name>A0A919RIV0_9ACTN</name>
<feature type="region of interest" description="Disordered" evidence="1">
    <location>
        <begin position="1"/>
        <end position="22"/>
    </location>
</feature>